<evidence type="ECO:0000313" key="3">
    <source>
        <dbReference type="Proteomes" id="UP000503447"/>
    </source>
</evidence>
<reference evidence="3" key="1">
    <citation type="submission" date="2020-05" db="EMBL/GenBank/DDBJ databases">
        <title>Frigoriglobus tundricola gen. nov., sp. nov., a psychrotolerant cellulolytic planctomycete of the family Gemmataceae with two divergent copies of 16S rRNA gene.</title>
        <authorList>
            <person name="Kulichevskaya I.S."/>
            <person name="Ivanova A.A."/>
            <person name="Naumoff D.G."/>
            <person name="Beletsky A.V."/>
            <person name="Rijpstra W.I.C."/>
            <person name="Sinninghe Damste J.S."/>
            <person name="Mardanov A.V."/>
            <person name="Ravin N.V."/>
            <person name="Dedysh S.N."/>
        </authorList>
    </citation>
    <scope>NUCLEOTIDE SEQUENCE [LARGE SCALE GENOMIC DNA]</scope>
    <source>
        <strain evidence="3">PL17</strain>
    </source>
</reference>
<protein>
    <recommendedName>
        <fullName evidence="1">Putative DNA-binding domain-containing protein</fullName>
    </recommendedName>
</protein>
<dbReference type="Proteomes" id="UP000503447">
    <property type="component" value="Chromosome"/>
</dbReference>
<feature type="domain" description="Putative DNA-binding" evidence="1">
    <location>
        <begin position="6"/>
        <end position="105"/>
    </location>
</feature>
<dbReference type="RefSeq" id="WP_171475480.1">
    <property type="nucleotide sequence ID" value="NZ_CP053452.2"/>
</dbReference>
<sequence>MRLDSLQNWFQAAITHPDGVWQALDPVGAASVLTCSKALPALDRLAVYGRAYFARLLDCLREEYAVLKVALGDEVFDAFAVEYLQRFPSQSYTLFDLGSRFPQFLRDTRPATNGEAGAAEWPDFLIDLAELELAFNEVFDGPGIEGKRTLDEPAIAAVSPHRLSDAHLIPAPCVRVLALKYPVHGYFAAVKRNEDASLPEPAATFLAITRQRFAVRHFELSKPAHVLLSALLRGEALGVAIEEVARGSNYEGLEQQLGEWFRNWAAQGFFLGIVDDPDAVADDL</sequence>
<dbReference type="EMBL" id="CP053452">
    <property type="protein sequence ID" value="QJX00807.1"/>
    <property type="molecule type" value="Genomic_DNA"/>
</dbReference>
<dbReference type="InterPro" id="IPR018640">
    <property type="entry name" value="DUF2063"/>
</dbReference>
<dbReference type="KEGG" id="ftj:FTUN_8445"/>
<name>A0A6M5Z4T9_9BACT</name>
<evidence type="ECO:0000259" key="1">
    <source>
        <dbReference type="Pfam" id="PF09836"/>
    </source>
</evidence>
<dbReference type="Pfam" id="PF09836">
    <property type="entry name" value="DUF2063"/>
    <property type="match status" value="1"/>
</dbReference>
<dbReference type="InterPro" id="IPR044922">
    <property type="entry name" value="DUF2063_N_sf"/>
</dbReference>
<gene>
    <name evidence="2" type="ORF">FTUN_8445</name>
</gene>
<keyword evidence="3" id="KW-1185">Reference proteome</keyword>
<evidence type="ECO:0000313" key="2">
    <source>
        <dbReference type="EMBL" id="QJX00807.1"/>
    </source>
</evidence>
<organism evidence="2 3">
    <name type="scientific">Frigoriglobus tundricola</name>
    <dbReference type="NCBI Taxonomy" id="2774151"/>
    <lineage>
        <taxon>Bacteria</taxon>
        <taxon>Pseudomonadati</taxon>
        <taxon>Planctomycetota</taxon>
        <taxon>Planctomycetia</taxon>
        <taxon>Gemmatales</taxon>
        <taxon>Gemmataceae</taxon>
        <taxon>Frigoriglobus</taxon>
    </lineage>
</organism>
<dbReference type="Gene3D" id="1.10.150.690">
    <property type="entry name" value="DUF2063"/>
    <property type="match status" value="1"/>
</dbReference>
<accession>A0A6M5Z4T9</accession>
<dbReference type="AlphaFoldDB" id="A0A6M5Z4T9"/>
<proteinExistence type="predicted"/>